<keyword evidence="4" id="KW-1185">Reference proteome</keyword>
<name>A0ABQ4UIC7_9HYPH</name>
<dbReference type="PANTHER" id="PTHR43680">
    <property type="entry name" value="NITRATE REDUCTASE MOLYBDENUM COFACTOR ASSEMBLY CHAPERONE"/>
    <property type="match status" value="1"/>
</dbReference>
<organism evidence="3 4">
    <name type="scientific">Methylorubrum aminovorans</name>
    <dbReference type="NCBI Taxonomy" id="269069"/>
    <lineage>
        <taxon>Bacteria</taxon>
        <taxon>Pseudomonadati</taxon>
        <taxon>Pseudomonadota</taxon>
        <taxon>Alphaproteobacteria</taxon>
        <taxon>Hyphomicrobiales</taxon>
        <taxon>Methylobacteriaceae</taxon>
        <taxon>Methylorubrum</taxon>
    </lineage>
</organism>
<dbReference type="RefSeq" id="WP_238227344.1">
    <property type="nucleotide sequence ID" value="NZ_BAAADH010000035.1"/>
</dbReference>
<reference evidence="3" key="2">
    <citation type="submission" date="2021-08" db="EMBL/GenBank/DDBJ databases">
        <authorList>
            <person name="Tani A."/>
            <person name="Ola A."/>
            <person name="Ogura Y."/>
            <person name="Katsura K."/>
            <person name="Hayashi T."/>
        </authorList>
    </citation>
    <scope>NUCLEOTIDE SEQUENCE</scope>
    <source>
        <strain evidence="3">NBRC 15686</strain>
    </source>
</reference>
<evidence type="ECO:0000256" key="1">
    <source>
        <dbReference type="ARBA" id="ARBA00023063"/>
    </source>
</evidence>
<dbReference type="InterPro" id="IPR020945">
    <property type="entry name" value="DMSO/NO3_reduct_chaperone"/>
</dbReference>
<comment type="caution">
    <text evidence="3">The sequence shown here is derived from an EMBL/GenBank/DDBJ whole genome shotgun (WGS) entry which is preliminary data.</text>
</comment>
<dbReference type="Gene3D" id="1.10.3480.10">
    <property type="entry name" value="TorD-like"/>
    <property type="match status" value="1"/>
</dbReference>
<dbReference type="SUPFAM" id="SSF89155">
    <property type="entry name" value="TorD-like"/>
    <property type="match status" value="1"/>
</dbReference>
<accession>A0ABQ4UIC7</accession>
<keyword evidence="1" id="KW-0534">Nitrate assimilation</keyword>
<dbReference type="InterPro" id="IPR036411">
    <property type="entry name" value="TorD-like_sf"/>
</dbReference>
<dbReference type="InterPro" id="IPR003765">
    <property type="entry name" value="NO3_reductase_chaperone_NarJ"/>
</dbReference>
<evidence type="ECO:0000313" key="4">
    <source>
        <dbReference type="Proteomes" id="UP001055039"/>
    </source>
</evidence>
<feature type="region of interest" description="Disordered" evidence="2">
    <location>
        <begin position="229"/>
        <end position="253"/>
    </location>
</feature>
<feature type="compositionally biased region" description="Basic and acidic residues" evidence="2">
    <location>
        <begin position="240"/>
        <end position="253"/>
    </location>
</feature>
<dbReference type="EMBL" id="BPRC01000021">
    <property type="protein sequence ID" value="GJE67066.1"/>
    <property type="molecule type" value="Genomic_DNA"/>
</dbReference>
<reference evidence="3" key="1">
    <citation type="journal article" date="2021" name="Front. Microbiol.">
        <title>Comprehensive Comparative Genomics and Phenotyping of Methylobacterium Species.</title>
        <authorList>
            <person name="Alessa O."/>
            <person name="Ogura Y."/>
            <person name="Fujitani Y."/>
            <person name="Takami H."/>
            <person name="Hayashi T."/>
            <person name="Sahin N."/>
            <person name="Tani A."/>
        </authorList>
    </citation>
    <scope>NUCLEOTIDE SEQUENCE</scope>
    <source>
        <strain evidence="3">NBRC 15686</strain>
    </source>
</reference>
<sequence>MRYTLRALSVLIAYPSEDLQAHSGAVREALHGEAELPPEALARLEPLFEAFASQDVFDLQAHYCELFDSSRALSLHLFEHVHGDGRQRGQAMIDLGQAYLARGFMMREAELPDYLPMFLEFLSILPNDEAEEWLAQPAHVLEVLEQRLTERETYYAGVLHNLLHLAKRRPCTGQVRDLPDYRDPATPAEIDRAWEDAPIDFSAPLGDASQPSALMTRLRAAQRDARALSGDVDVGSLKESAVKQRDRDQTKGG</sequence>
<proteinExistence type="predicted"/>
<dbReference type="NCBIfam" id="TIGR00684">
    <property type="entry name" value="narJ"/>
    <property type="match status" value="1"/>
</dbReference>
<protein>
    <submittedName>
        <fullName evidence="3">Nitrate reductase molybdenum cofactor assembly chaperone NarJ</fullName>
    </submittedName>
</protein>
<evidence type="ECO:0000256" key="2">
    <source>
        <dbReference type="SAM" id="MobiDB-lite"/>
    </source>
</evidence>
<evidence type="ECO:0000313" key="3">
    <source>
        <dbReference type="EMBL" id="GJE67066.1"/>
    </source>
</evidence>
<dbReference type="PANTHER" id="PTHR43680:SF2">
    <property type="entry name" value="NITRATE REDUCTASE MOLYBDENUM COFACTOR ASSEMBLY CHAPERONE NARJ"/>
    <property type="match status" value="1"/>
</dbReference>
<dbReference type="Pfam" id="PF02613">
    <property type="entry name" value="Nitrate_red_del"/>
    <property type="match status" value="1"/>
</dbReference>
<gene>
    <name evidence="3" type="primary">narJ</name>
    <name evidence="3" type="ORF">LNAOJCKE_4291</name>
</gene>
<dbReference type="Proteomes" id="UP001055039">
    <property type="component" value="Unassembled WGS sequence"/>
</dbReference>